<name>A0A8J3L7E8_9ACTN</name>
<gene>
    <name evidence="2" type="ORF">Cme02nite_13060</name>
</gene>
<keyword evidence="3" id="KW-1185">Reference proteome</keyword>
<reference evidence="2" key="1">
    <citation type="submission" date="2021-01" db="EMBL/GenBank/DDBJ databases">
        <title>Whole genome shotgun sequence of Catellatospora methionotrophica NBRC 14553.</title>
        <authorList>
            <person name="Komaki H."/>
            <person name="Tamura T."/>
        </authorList>
    </citation>
    <scope>NUCLEOTIDE SEQUENCE</scope>
    <source>
        <strain evidence="2">NBRC 14553</strain>
    </source>
</reference>
<feature type="domain" description="DUF559" evidence="1">
    <location>
        <begin position="256"/>
        <end position="309"/>
    </location>
</feature>
<protein>
    <recommendedName>
        <fullName evidence="1">DUF559 domain-containing protein</fullName>
    </recommendedName>
</protein>
<dbReference type="Pfam" id="PF04480">
    <property type="entry name" value="DUF559"/>
    <property type="match status" value="1"/>
</dbReference>
<proteinExistence type="predicted"/>
<evidence type="ECO:0000259" key="1">
    <source>
        <dbReference type="Pfam" id="PF04480"/>
    </source>
</evidence>
<evidence type="ECO:0000313" key="2">
    <source>
        <dbReference type="EMBL" id="GIG12974.1"/>
    </source>
</evidence>
<accession>A0A8J3L7E8</accession>
<evidence type="ECO:0000313" key="3">
    <source>
        <dbReference type="Proteomes" id="UP000660339"/>
    </source>
</evidence>
<dbReference type="AlphaFoldDB" id="A0A8J3L7E8"/>
<dbReference type="EMBL" id="BONJ01000004">
    <property type="protein sequence ID" value="GIG12974.1"/>
    <property type="molecule type" value="Genomic_DNA"/>
</dbReference>
<comment type="caution">
    <text evidence="2">The sequence shown here is derived from an EMBL/GenBank/DDBJ whole genome shotgun (WGS) entry which is preliminary data.</text>
</comment>
<sequence>MVVGSSDVRTVPNDDSSDLDFLLFRQHDVLSRTQALAHFTEKAVRHRLATGRWQRPRRGVYVLRSAPGDDDQRRWIAVLAGPEGTVTAGRTALAQFGLRGFHVHAIHLLMPSAARDRDTPSDVIVHRTRLLDATEVHDLGSPPCTMPARAVVDAAQWARSDDEARALVAAAVQQRLVNAADLRTVLARLSSVRRRPVITLAVNDAAGGAGSLPEAQFLALCRRGGLPRPRLQVSRCDGDGRQRYLDALFEPYGVHAEIDGAQHLDVRAYWADMRRQNALWVKGDRVLRFPAWAVRNQPDEVLATVRAALRAAGWPGR</sequence>
<dbReference type="Proteomes" id="UP000660339">
    <property type="component" value="Unassembled WGS sequence"/>
</dbReference>
<dbReference type="InterPro" id="IPR007569">
    <property type="entry name" value="DUF559"/>
</dbReference>
<organism evidence="2 3">
    <name type="scientific">Catellatospora methionotrophica</name>
    <dbReference type="NCBI Taxonomy" id="121620"/>
    <lineage>
        <taxon>Bacteria</taxon>
        <taxon>Bacillati</taxon>
        <taxon>Actinomycetota</taxon>
        <taxon>Actinomycetes</taxon>
        <taxon>Micromonosporales</taxon>
        <taxon>Micromonosporaceae</taxon>
        <taxon>Catellatospora</taxon>
    </lineage>
</organism>